<proteinExistence type="predicted"/>
<dbReference type="Pfam" id="PF24883">
    <property type="entry name" value="NPHP3_N"/>
    <property type="match status" value="1"/>
</dbReference>
<comment type="caution">
    <text evidence="3">The sequence shown here is derived from an EMBL/GenBank/DDBJ whole genome shotgun (WGS) entry which is preliminary data.</text>
</comment>
<dbReference type="Proteomes" id="UP001281003">
    <property type="component" value="Unassembled WGS sequence"/>
</dbReference>
<evidence type="ECO:0000313" key="3">
    <source>
        <dbReference type="EMBL" id="KAK3388332.1"/>
    </source>
</evidence>
<evidence type="ECO:0000256" key="1">
    <source>
        <dbReference type="ARBA" id="ARBA00022737"/>
    </source>
</evidence>
<dbReference type="InterPro" id="IPR027417">
    <property type="entry name" value="P-loop_NTPase"/>
</dbReference>
<name>A0AAE0NV91_SORBR</name>
<dbReference type="AlphaFoldDB" id="A0AAE0NV91"/>
<dbReference type="PANTHER" id="PTHR10039:SF5">
    <property type="entry name" value="NACHT DOMAIN-CONTAINING PROTEIN"/>
    <property type="match status" value="1"/>
</dbReference>
<dbReference type="InterPro" id="IPR056884">
    <property type="entry name" value="NPHP3-like_N"/>
</dbReference>
<gene>
    <name evidence="3" type="ORF">B0T20DRAFT_473821</name>
</gene>
<organism evidence="3 4">
    <name type="scientific">Sordaria brevicollis</name>
    <dbReference type="NCBI Taxonomy" id="83679"/>
    <lineage>
        <taxon>Eukaryota</taxon>
        <taxon>Fungi</taxon>
        <taxon>Dikarya</taxon>
        <taxon>Ascomycota</taxon>
        <taxon>Pezizomycotina</taxon>
        <taxon>Sordariomycetes</taxon>
        <taxon>Sordariomycetidae</taxon>
        <taxon>Sordariales</taxon>
        <taxon>Sordariaceae</taxon>
        <taxon>Sordaria</taxon>
    </lineage>
</organism>
<dbReference type="SUPFAM" id="SSF52540">
    <property type="entry name" value="P-loop containing nucleoside triphosphate hydrolases"/>
    <property type="match status" value="1"/>
</dbReference>
<accession>A0AAE0NV91</accession>
<feature type="domain" description="Nephrocystin 3-like N-terminal" evidence="2">
    <location>
        <begin position="213"/>
        <end position="405"/>
    </location>
</feature>
<keyword evidence="1" id="KW-0677">Repeat</keyword>
<sequence>MDASQANANPTLVLRDHLVALQLAVKVIRTYPGTANNKNNGLDKVIKEYKDLSKRFQAEPPLTAQETTELLGQVQECLGHAWTCAESLYNLGDAPELKKAISPESGWYGRISAFYVLFFHLLCCRYDITGMRFDSIREDRAWGCIEGNLVKFLLNLDGIEREIQEQAKCELPGPISNNLEKIPEDFYMAAQNKFGMPVASDAYYESIADPHAGTFQWIFQPPKNGEENFVSWLKQHPHHEKQRMFWITGDPGTGKTVLLKYILKEIERRPSLLPGDSRQPHLAPIVLSYFSVSSAAMPEDSKAGSEWFEPWLSQLLQKFPREMCKVFVETYTTKIATAKWVAPSSWACGTFDKVFECCLKYLERRQPVYFFLDVDQVDDGLGYCIKRWEEDMFFASNIKVCVVSRPENDFHQWWQPHHERLILEHPNGKRSRTVFLEDHNAGDIRSFCESVLGKMPSDARRSHTDVIVRDCGGSFNAALDACELLLRDHGCSSDNRRNKKSAALLDIMLRDMGRNIKPIDEEREQLQELSFYLNMVLVSHKQQVTVGQQHRIYPLSLLKLASGLIRMAEQEQHEQADAGAGRGFETINLANTICGMAAEIETEFYPFVIIQQMDEQEIAPNFTFTDGSVNDEETDALKQARYTIKRAASMKVTVLNEQMRWVLQHYQKGVALLSLWGGSLTPNHVDCAIADVLGSKKWNDHIRDNGPVAAGNPFSMLRLMEERREQGEERVKLTLKRPDTFYASLEGCARCLSREEGE</sequence>
<reference evidence="3" key="2">
    <citation type="submission" date="2023-07" db="EMBL/GenBank/DDBJ databases">
        <authorList>
            <consortium name="Lawrence Berkeley National Laboratory"/>
            <person name="Haridas S."/>
            <person name="Hensen N."/>
            <person name="Bonometti L."/>
            <person name="Westerberg I."/>
            <person name="Brannstrom I.O."/>
            <person name="Guillou S."/>
            <person name="Cros-Aarteil S."/>
            <person name="Calhoun S."/>
            <person name="Kuo A."/>
            <person name="Mondo S."/>
            <person name="Pangilinan J."/>
            <person name="Riley R."/>
            <person name="LaButti K."/>
            <person name="Andreopoulos B."/>
            <person name="Lipzen A."/>
            <person name="Chen C."/>
            <person name="Yanf M."/>
            <person name="Daum C."/>
            <person name="Ng V."/>
            <person name="Clum A."/>
            <person name="Steindorff A."/>
            <person name="Ohm R."/>
            <person name="Martin F."/>
            <person name="Silar P."/>
            <person name="Natvig D."/>
            <person name="Lalanne C."/>
            <person name="Gautier V."/>
            <person name="Ament-velasquez S.L."/>
            <person name="Kruys A."/>
            <person name="Hutchinson M.I."/>
            <person name="Powell A.J."/>
            <person name="Barry K."/>
            <person name="Miller A.N."/>
            <person name="Grigoriev I.V."/>
            <person name="Debuchy R."/>
            <person name="Gladieux P."/>
            <person name="Thoren M.H."/>
            <person name="Johannesson H."/>
        </authorList>
    </citation>
    <scope>NUCLEOTIDE SEQUENCE</scope>
    <source>
        <strain evidence="3">FGSC 1904</strain>
    </source>
</reference>
<evidence type="ECO:0000259" key="2">
    <source>
        <dbReference type="Pfam" id="PF24883"/>
    </source>
</evidence>
<dbReference type="EMBL" id="JAUTDP010000016">
    <property type="protein sequence ID" value="KAK3388332.1"/>
    <property type="molecule type" value="Genomic_DNA"/>
</dbReference>
<dbReference type="PANTHER" id="PTHR10039">
    <property type="entry name" value="AMELOGENIN"/>
    <property type="match status" value="1"/>
</dbReference>
<dbReference type="Gene3D" id="3.40.50.300">
    <property type="entry name" value="P-loop containing nucleotide triphosphate hydrolases"/>
    <property type="match status" value="1"/>
</dbReference>
<protein>
    <recommendedName>
        <fullName evidence="2">Nephrocystin 3-like N-terminal domain-containing protein</fullName>
    </recommendedName>
</protein>
<reference evidence="3" key="1">
    <citation type="journal article" date="2023" name="Mol. Phylogenet. Evol.">
        <title>Genome-scale phylogeny and comparative genomics of the fungal order Sordariales.</title>
        <authorList>
            <person name="Hensen N."/>
            <person name="Bonometti L."/>
            <person name="Westerberg I."/>
            <person name="Brannstrom I.O."/>
            <person name="Guillou S."/>
            <person name="Cros-Aarteil S."/>
            <person name="Calhoun S."/>
            <person name="Haridas S."/>
            <person name="Kuo A."/>
            <person name="Mondo S."/>
            <person name="Pangilinan J."/>
            <person name="Riley R."/>
            <person name="LaButti K."/>
            <person name="Andreopoulos B."/>
            <person name="Lipzen A."/>
            <person name="Chen C."/>
            <person name="Yan M."/>
            <person name="Daum C."/>
            <person name="Ng V."/>
            <person name="Clum A."/>
            <person name="Steindorff A."/>
            <person name="Ohm R.A."/>
            <person name="Martin F."/>
            <person name="Silar P."/>
            <person name="Natvig D.O."/>
            <person name="Lalanne C."/>
            <person name="Gautier V."/>
            <person name="Ament-Velasquez S.L."/>
            <person name="Kruys A."/>
            <person name="Hutchinson M.I."/>
            <person name="Powell A.J."/>
            <person name="Barry K."/>
            <person name="Miller A.N."/>
            <person name="Grigoriev I.V."/>
            <person name="Debuchy R."/>
            <person name="Gladieux P."/>
            <person name="Hiltunen Thoren M."/>
            <person name="Johannesson H."/>
        </authorList>
    </citation>
    <scope>NUCLEOTIDE SEQUENCE</scope>
    <source>
        <strain evidence="3">FGSC 1904</strain>
    </source>
</reference>
<evidence type="ECO:0000313" key="4">
    <source>
        <dbReference type="Proteomes" id="UP001281003"/>
    </source>
</evidence>
<keyword evidence="4" id="KW-1185">Reference proteome</keyword>